<dbReference type="AlphaFoldDB" id="A0A0G4PGJ6"/>
<protein>
    <submittedName>
        <fullName evidence="1">Str. FM013</fullName>
    </submittedName>
</protein>
<dbReference type="EMBL" id="HG793147">
    <property type="protein sequence ID" value="CRL25402.1"/>
    <property type="molecule type" value="Genomic_DNA"/>
</dbReference>
<name>A0A0G4PGJ6_PENC3</name>
<proteinExistence type="predicted"/>
<keyword evidence="2" id="KW-1185">Reference proteome</keyword>
<dbReference type="Proteomes" id="UP000053732">
    <property type="component" value="Unassembled WGS sequence"/>
</dbReference>
<gene>
    <name evidence="1" type="ORF">PCAMFM013_S014g000298</name>
</gene>
<sequence>MVEAGAFGSQRSTKSGTKVHMQCVDENPSYGCVSVQRLRNGGRFEQVDEGAFTKELKRLLKDTEATMIKKTDLLSGLCYLSPVASGSFSDPEQLGPTITSIVDDESECMKDCAFLCLAWGSKG</sequence>
<evidence type="ECO:0000313" key="1">
    <source>
        <dbReference type="EMBL" id="CRL25402.1"/>
    </source>
</evidence>
<accession>A0A0G4PGJ6</accession>
<reference evidence="1 2" key="1">
    <citation type="journal article" date="2014" name="Nat. Commun.">
        <title>Multiple recent horizontal transfers of a large genomic region in cheese making fungi.</title>
        <authorList>
            <person name="Cheeseman K."/>
            <person name="Ropars J."/>
            <person name="Renault P."/>
            <person name="Dupont J."/>
            <person name="Gouzy J."/>
            <person name="Branca A."/>
            <person name="Abraham A.L."/>
            <person name="Ceppi M."/>
            <person name="Conseiller E."/>
            <person name="Debuchy R."/>
            <person name="Malagnac F."/>
            <person name="Goarin A."/>
            <person name="Silar P."/>
            <person name="Lacoste S."/>
            <person name="Sallet E."/>
            <person name="Bensimon A."/>
            <person name="Giraud T."/>
            <person name="Brygoo Y."/>
        </authorList>
    </citation>
    <scope>NUCLEOTIDE SEQUENCE [LARGE SCALE GENOMIC DNA]</scope>
    <source>
        <strain evidence="2">FM 013</strain>
    </source>
</reference>
<organism evidence="1 2">
    <name type="scientific">Penicillium camemberti (strain FM 013)</name>
    <dbReference type="NCBI Taxonomy" id="1429867"/>
    <lineage>
        <taxon>Eukaryota</taxon>
        <taxon>Fungi</taxon>
        <taxon>Dikarya</taxon>
        <taxon>Ascomycota</taxon>
        <taxon>Pezizomycotina</taxon>
        <taxon>Eurotiomycetes</taxon>
        <taxon>Eurotiomycetidae</taxon>
        <taxon>Eurotiales</taxon>
        <taxon>Aspergillaceae</taxon>
        <taxon>Penicillium</taxon>
    </lineage>
</organism>
<evidence type="ECO:0000313" key="2">
    <source>
        <dbReference type="Proteomes" id="UP000053732"/>
    </source>
</evidence>